<comment type="subunit">
    <text evidence="6">Component of the oligosaccharyltransferase (OST) complex.</text>
</comment>
<accession>A0A811Z344</accession>
<name>A0A811Z344_NYCPR</name>
<evidence type="ECO:0000256" key="6">
    <source>
        <dbReference type="RuleBase" id="RU367008"/>
    </source>
</evidence>
<evidence type="ECO:0000256" key="2">
    <source>
        <dbReference type="ARBA" id="ARBA00009825"/>
    </source>
</evidence>
<protein>
    <recommendedName>
        <fullName evidence="6">Dolichyl-diphosphooligosaccharide-protein glycosyltransferase subunit TMEM258</fullName>
    </recommendedName>
    <alternativeName>
        <fullName evidence="6">Transmembrane protein 258</fullName>
    </alternativeName>
</protein>
<evidence type="ECO:0000256" key="4">
    <source>
        <dbReference type="ARBA" id="ARBA00022989"/>
    </source>
</evidence>
<dbReference type="AlphaFoldDB" id="A0A811Z344"/>
<evidence type="ECO:0000313" key="7">
    <source>
        <dbReference type="EMBL" id="CAD7684503.1"/>
    </source>
</evidence>
<comment type="caution">
    <text evidence="7">The sequence shown here is derived from an EMBL/GenBank/DDBJ whole genome shotgun (WGS) entry which is preliminary data.</text>
</comment>
<evidence type="ECO:0000256" key="3">
    <source>
        <dbReference type="ARBA" id="ARBA00022692"/>
    </source>
</evidence>
<evidence type="ECO:0000256" key="1">
    <source>
        <dbReference type="ARBA" id="ARBA00004141"/>
    </source>
</evidence>
<comment type="similarity">
    <text evidence="2 6">Belongs to the OST5 family.</text>
</comment>
<proteinExistence type="inferred from homology"/>
<dbReference type="GO" id="GO:0008250">
    <property type="term" value="C:oligosaccharyltransferase complex"/>
    <property type="evidence" value="ECO:0007669"/>
    <property type="project" value="UniProtKB-UniRule"/>
</dbReference>
<keyword evidence="5" id="KW-0472">Membrane</keyword>
<dbReference type="PANTHER" id="PTHR13636">
    <property type="entry name" value="TRANSMEMBRANE PROTEIN 258"/>
    <property type="match status" value="1"/>
</dbReference>
<evidence type="ECO:0000256" key="5">
    <source>
        <dbReference type="ARBA" id="ARBA00023136"/>
    </source>
</evidence>
<reference evidence="7" key="1">
    <citation type="submission" date="2020-12" db="EMBL/GenBank/DDBJ databases">
        <authorList>
            <consortium name="Molecular Ecology Group"/>
        </authorList>
    </citation>
    <scope>NUCLEOTIDE SEQUENCE</scope>
    <source>
        <strain evidence="7">TBG_1078</strain>
    </source>
</reference>
<dbReference type="Proteomes" id="UP000645828">
    <property type="component" value="Unassembled WGS sequence"/>
</dbReference>
<keyword evidence="8" id="KW-1185">Reference proteome</keyword>
<keyword evidence="4" id="KW-1133">Transmembrane helix</keyword>
<keyword evidence="3" id="KW-0812">Transmembrane</keyword>
<comment type="function">
    <text evidence="6">Subunit of the oligosaccharyl transferase (OST) complex that catalyzes the initial transfer of a defined glycan (Glc(3)Man(9)GlcNAc(2) in eukaryotes) from the lipid carrier dolichol-pyrophosphate to an asparagine residue within an Asn-X-Ser/Thr consensus motif in nascent polypeptide chains, the first step in protein N-glycosylation. N-glycosylation occurs cotranslationally and the complex associates with the Sec61 complex at the channel-forming translocon complex that mediates protein translocation across the endoplasmic reticulum (ER). All subunits are required for a maximal enzyme activity.</text>
</comment>
<dbReference type="GO" id="GO:0006487">
    <property type="term" value="P:protein N-linked glycosylation"/>
    <property type="evidence" value="ECO:0007669"/>
    <property type="project" value="UniProtKB-UniRule"/>
</dbReference>
<dbReference type="InterPro" id="IPR007915">
    <property type="entry name" value="TMEM258/Ost5"/>
</dbReference>
<comment type="subcellular location">
    <subcellularLocation>
        <location evidence="1 6">Membrane</location>
        <topology evidence="1 6">Multi-pass membrane protein</topology>
    </subcellularLocation>
</comment>
<dbReference type="Pfam" id="PF05251">
    <property type="entry name" value="Ost5"/>
    <property type="match status" value="1"/>
</dbReference>
<sequence length="85" mass="9673">MELQVMSRYTNPAGCDLAVFPHLTMVLSPTGMFFTTWFSIYEVTSTKGTWDLYKELFISLVASLSHRLWNPLPAALPTIPNKQLH</sequence>
<organism evidence="7 8">
    <name type="scientific">Nyctereutes procyonoides</name>
    <name type="common">Raccoon dog</name>
    <name type="synonym">Canis procyonoides</name>
    <dbReference type="NCBI Taxonomy" id="34880"/>
    <lineage>
        <taxon>Eukaryota</taxon>
        <taxon>Metazoa</taxon>
        <taxon>Chordata</taxon>
        <taxon>Craniata</taxon>
        <taxon>Vertebrata</taxon>
        <taxon>Euteleostomi</taxon>
        <taxon>Mammalia</taxon>
        <taxon>Eutheria</taxon>
        <taxon>Laurasiatheria</taxon>
        <taxon>Carnivora</taxon>
        <taxon>Caniformia</taxon>
        <taxon>Canidae</taxon>
        <taxon>Nyctereutes</taxon>
    </lineage>
</organism>
<gene>
    <name evidence="7" type="ORF">NYPRO_LOCUS17296</name>
</gene>
<dbReference type="EMBL" id="CAJHUB010000757">
    <property type="protein sequence ID" value="CAD7684503.1"/>
    <property type="molecule type" value="Genomic_DNA"/>
</dbReference>
<evidence type="ECO:0000313" key="8">
    <source>
        <dbReference type="Proteomes" id="UP000645828"/>
    </source>
</evidence>